<gene>
    <name evidence="2" type="ORF">BQ4739_LOCUS10828</name>
</gene>
<evidence type="ECO:0000256" key="1">
    <source>
        <dbReference type="SAM" id="MobiDB-lite"/>
    </source>
</evidence>
<proteinExistence type="predicted"/>
<accession>A0A383W0L8</accession>
<feature type="region of interest" description="Disordered" evidence="1">
    <location>
        <begin position="1"/>
        <end position="23"/>
    </location>
</feature>
<feature type="region of interest" description="Disordered" evidence="1">
    <location>
        <begin position="191"/>
        <end position="281"/>
    </location>
</feature>
<feature type="compositionally biased region" description="Low complexity" evidence="1">
    <location>
        <begin position="198"/>
        <end position="262"/>
    </location>
</feature>
<dbReference type="Proteomes" id="UP000256970">
    <property type="component" value="Unassembled WGS sequence"/>
</dbReference>
<reference evidence="2 3" key="1">
    <citation type="submission" date="2016-10" db="EMBL/GenBank/DDBJ databases">
        <authorList>
            <person name="Cai Z."/>
        </authorList>
    </citation>
    <scope>NUCLEOTIDE SEQUENCE [LARGE SCALE GENOMIC DNA]</scope>
</reference>
<evidence type="ECO:0000313" key="3">
    <source>
        <dbReference type="Proteomes" id="UP000256970"/>
    </source>
</evidence>
<protein>
    <submittedName>
        <fullName evidence="2">Uncharacterized protein</fullName>
    </submittedName>
</protein>
<evidence type="ECO:0000313" key="2">
    <source>
        <dbReference type="EMBL" id="SZX70632.1"/>
    </source>
</evidence>
<name>A0A383W0L8_TETOB</name>
<keyword evidence="3" id="KW-1185">Reference proteome</keyword>
<feature type="compositionally biased region" description="Acidic residues" evidence="1">
    <location>
        <begin position="1"/>
        <end position="11"/>
    </location>
</feature>
<organism evidence="2 3">
    <name type="scientific">Tetradesmus obliquus</name>
    <name type="common">Green alga</name>
    <name type="synonym">Acutodesmus obliquus</name>
    <dbReference type="NCBI Taxonomy" id="3088"/>
    <lineage>
        <taxon>Eukaryota</taxon>
        <taxon>Viridiplantae</taxon>
        <taxon>Chlorophyta</taxon>
        <taxon>core chlorophytes</taxon>
        <taxon>Chlorophyceae</taxon>
        <taxon>CS clade</taxon>
        <taxon>Sphaeropleales</taxon>
        <taxon>Scenedesmaceae</taxon>
        <taxon>Tetradesmus</taxon>
    </lineage>
</organism>
<sequence length="309" mass="33396">MDDEQEQEEGNADGSGNSSNADAVPDYAKLRVLARSIARTGANRVLSFHSRAKVGDGCVRAFATPENQQLLAQLLQEFGAGYKRVRLEGLTAEDSSRQHLLQEFDATPDAVGRATRRNPHDGPDATGTVVLMVHINMAKYRACATDAERDTLLPDDLKGAAGGSFEAVANFLLPLKEEDGEFLQCGSRALKQSRNRQPAEQQQHPQPAEQPEQPQTAEEPAAADEQLPGPPAQQQLPGPPAQQQLPGPPAQQQLPGPPAQQQRSRPTCTAAAQQAQNQTGCSWQPQLTQYRQQRAAQQHCSRPAAPLSV</sequence>
<dbReference type="AlphaFoldDB" id="A0A383W0L8"/>
<dbReference type="EMBL" id="FNXT01000996">
    <property type="protein sequence ID" value="SZX70632.1"/>
    <property type="molecule type" value="Genomic_DNA"/>
</dbReference>